<evidence type="ECO:0000256" key="1">
    <source>
        <dbReference type="SAM" id="Phobius"/>
    </source>
</evidence>
<dbReference type="OrthoDB" id="3351617at2759"/>
<dbReference type="AlphaFoldDB" id="A0A9P5TI14"/>
<keyword evidence="1" id="KW-0472">Membrane</keyword>
<dbReference type="Proteomes" id="UP000724874">
    <property type="component" value="Unassembled WGS sequence"/>
</dbReference>
<feature type="transmembrane region" description="Helical" evidence="1">
    <location>
        <begin position="60"/>
        <end position="82"/>
    </location>
</feature>
<gene>
    <name evidence="2" type="ORF">CPB84DRAFT_1879768</name>
</gene>
<comment type="caution">
    <text evidence="2">The sequence shown here is derived from an EMBL/GenBank/DDBJ whole genome shotgun (WGS) entry which is preliminary data.</text>
</comment>
<protein>
    <submittedName>
        <fullName evidence="2">Uncharacterized protein</fullName>
    </submittedName>
</protein>
<accession>A0A9P5TI14</accession>
<evidence type="ECO:0000313" key="3">
    <source>
        <dbReference type="Proteomes" id="UP000724874"/>
    </source>
</evidence>
<name>A0A9P5TI14_GYMJU</name>
<proteinExistence type="predicted"/>
<dbReference type="EMBL" id="JADNYJ010000168">
    <property type="protein sequence ID" value="KAF8877557.1"/>
    <property type="molecule type" value="Genomic_DNA"/>
</dbReference>
<keyword evidence="1" id="KW-0812">Transmembrane</keyword>
<organism evidence="2 3">
    <name type="scientific">Gymnopilus junonius</name>
    <name type="common">Spectacular rustgill mushroom</name>
    <name type="synonym">Gymnopilus spectabilis subsp. junonius</name>
    <dbReference type="NCBI Taxonomy" id="109634"/>
    <lineage>
        <taxon>Eukaryota</taxon>
        <taxon>Fungi</taxon>
        <taxon>Dikarya</taxon>
        <taxon>Basidiomycota</taxon>
        <taxon>Agaricomycotina</taxon>
        <taxon>Agaricomycetes</taxon>
        <taxon>Agaricomycetidae</taxon>
        <taxon>Agaricales</taxon>
        <taxon>Agaricineae</taxon>
        <taxon>Hymenogastraceae</taxon>
        <taxon>Gymnopilus</taxon>
    </lineage>
</organism>
<reference evidence="2" key="1">
    <citation type="submission" date="2020-11" db="EMBL/GenBank/DDBJ databases">
        <authorList>
            <consortium name="DOE Joint Genome Institute"/>
            <person name="Ahrendt S."/>
            <person name="Riley R."/>
            <person name="Andreopoulos W."/>
            <person name="LaButti K."/>
            <person name="Pangilinan J."/>
            <person name="Ruiz-duenas F.J."/>
            <person name="Barrasa J.M."/>
            <person name="Sanchez-Garcia M."/>
            <person name="Camarero S."/>
            <person name="Miyauchi S."/>
            <person name="Serrano A."/>
            <person name="Linde D."/>
            <person name="Babiker R."/>
            <person name="Drula E."/>
            <person name="Ayuso-Fernandez I."/>
            <person name="Pacheco R."/>
            <person name="Padilla G."/>
            <person name="Ferreira P."/>
            <person name="Barriuso J."/>
            <person name="Kellner H."/>
            <person name="Castanera R."/>
            <person name="Alfaro M."/>
            <person name="Ramirez L."/>
            <person name="Pisabarro A.G."/>
            <person name="Kuo A."/>
            <person name="Tritt A."/>
            <person name="Lipzen A."/>
            <person name="He G."/>
            <person name="Yan M."/>
            <person name="Ng V."/>
            <person name="Cullen D."/>
            <person name="Martin F."/>
            <person name="Rosso M.-N."/>
            <person name="Henrissat B."/>
            <person name="Hibbett D."/>
            <person name="Martinez A.T."/>
            <person name="Grigoriev I.V."/>
        </authorList>
    </citation>
    <scope>NUCLEOTIDE SEQUENCE</scope>
    <source>
        <strain evidence="2">AH 44721</strain>
    </source>
</reference>
<keyword evidence="1" id="KW-1133">Transmembrane helix</keyword>
<keyword evidence="3" id="KW-1185">Reference proteome</keyword>
<feature type="transmembrane region" description="Helical" evidence="1">
    <location>
        <begin position="12"/>
        <end position="40"/>
    </location>
</feature>
<sequence length="218" mass="23536">MGDALLMYRCFVLLSNNIWIIILPAMLFITSSILAILTVVESVLPDASVFSGLSQSLGVPWVSLSVAFNVLVTSLICGRILLSYLALKRMGLAPNARERWGMIGILIESSLPFSIFGIVLAAFYGLPVTNQNSQVVSALADTWGGIVGISPQLIILRVAMGNAWTKNNVSSAAIQSTAMQFKNSTTRVMKESEISVVVNKECKREEDSTSDFVVSDAV</sequence>
<evidence type="ECO:0000313" key="2">
    <source>
        <dbReference type="EMBL" id="KAF8877557.1"/>
    </source>
</evidence>
<feature type="transmembrane region" description="Helical" evidence="1">
    <location>
        <begin position="103"/>
        <end position="126"/>
    </location>
</feature>